<dbReference type="EMBL" id="SEYY01003954">
    <property type="protein sequence ID" value="KAB7504025.1"/>
    <property type="molecule type" value="Genomic_DNA"/>
</dbReference>
<dbReference type="PIRSF" id="PIRSF002419">
    <property type="entry name" value="Tetraspanin"/>
    <property type="match status" value="1"/>
</dbReference>
<organism evidence="8 9">
    <name type="scientific">Armadillidium nasatum</name>
    <dbReference type="NCBI Taxonomy" id="96803"/>
    <lineage>
        <taxon>Eukaryota</taxon>
        <taxon>Metazoa</taxon>
        <taxon>Ecdysozoa</taxon>
        <taxon>Arthropoda</taxon>
        <taxon>Crustacea</taxon>
        <taxon>Multicrustacea</taxon>
        <taxon>Malacostraca</taxon>
        <taxon>Eumalacostraca</taxon>
        <taxon>Peracarida</taxon>
        <taxon>Isopoda</taxon>
        <taxon>Oniscidea</taxon>
        <taxon>Crinocheta</taxon>
        <taxon>Armadillidiidae</taxon>
        <taxon>Armadillidium</taxon>
    </lineage>
</organism>
<name>A0A5N5TFV6_9CRUS</name>
<dbReference type="InterPro" id="IPR018503">
    <property type="entry name" value="Tetraspanin_CS"/>
</dbReference>
<keyword evidence="4 7" id="KW-1133">Transmembrane helix</keyword>
<protein>
    <recommendedName>
        <fullName evidence="7">Tetraspanin</fullName>
    </recommendedName>
</protein>
<evidence type="ECO:0000256" key="4">
    <source>
        <dbReference type="ARBA" id="ARBA00022989"/>
    </source>
</evidence>
<evidence type="ECO:0000256" key="3">
    <source>
        <dbReference type="ARBA" id="ARBA00022692"/>
    </source>
</evidence>
<feature type="disulfide bond" evidence="6">
    <location>
        <begin position="154"/>
        <end position="178"/>
    </location>
</feature>
<dbReference type="PRINTS" id="PR00259">
    <property type="entry name" value="TMFOUR"/>
</dbReference>
<dbReference type="SUPFAM" id="SSF48652">
    <property type="entry name" value="Tetraspanin"/>
    <property type="match status" value="1"/>
</dbReference>
<sequence>MMGRGMEMEGCGRITQILMFVSNFIIWIGSIFILVLGIWAVVDKPYMETILGGSIYISAAYILIAVGVLTFIISFLGCFGAIKEIKCMLVMYFIIILILFVILLVGGILGFVYHGKAEREIKMEMTKSLREYNPNRDSPITKAWDDAQRAMKCCGIDQRNDWSQNPNFRSRERVPRSCCKLGENGEPLGCTSSPTNFNSFEKGCYSVTKEFVMDHAKYIGGAGIAVALLMVLGLVLSVILFCLIN</sequence>
<evidence type="ECO:0000256" key="5">
    <source>
        <dbReference type="ARBA" id="ARBA00023136"/>
    </source>
</evidence>
<keyword evidence="5 7" id="KW-0472">Membrane</keyword>
<comment type="similarity">
    <text evidence="2 7">Belongs to the tetraspanin (TM4SF) family.</text>
</comment>
<feature type="transmembrane region" description="Helical" evidence="7">
    <location>
        <begin position="89"/>
        <end position="113"/>
    </location>
</feature>
<evidence type="ECO:0000256" key="1">
    <source>
        <dbReference type="ARBA" id="ARBA00004141"/>
    </source>
</evidence>
<dbReference type="AlphaFoldDB" id="A0A5N5TFV6"/>
<dbReference type="Proteomes" id="UP000326759">
    <property type="component" value="Unassembled WGS sequence"/>
</dbReference>
<evidence type="ECO:0000256" key="6">
    <source>
        <dbReference type="PIRSR" id="PIRSR002419-1"/>
    </source>
</evidence>
<keyword evidence="3 7" id="KW-0812">Transmembrane</keyword>
<evidence type="ECO:0000313" key="8">
    <source>
        <dbReference type="EMBL" id="KAB7504025.1"/>
    </source>
</evidence>
<feature type="transmembrane region" description="Helical" evidence="7">
    <location>
        <begin position="54"/>
        <end position="82"/>
    </location>
</feature>
<evidence type="ECO:0000256" key="7">
    <source>
        <dbReference type="RuleBase" id="RU361218"/>
    </source>
</evidence>
<evidence type="ECO:0000313" key="9">
    <source>
        <dbReference type="Proteomes" id="UP000326759"/>
    </source>
</evidence>
<gene>
    <name evidence="8" type="primary">Tspan11</name>
    <name evidence="8" type="ORF">Anas_00868</name>
</gene>
<dbReference type="PANTHER" id="PTHR19282:SF527">
    <property type="entry name" value="TETRASPANIN"/>
    <property type="match status" value="1"/>
</dbReference>
<reference evidence="8 9" key="1">
    <citation type="journal article" date="2019" name="PLoS Biol.">
        <title>Sex chromosomes control vertical transmission of feminizing Wolbachia symbionts in an isopod.</title>
        <authorList>
            <person name="Becking T."/>
            <person name="Chebbi M.A."/>
            <person name="Giraud I."/>
            <person name="Moumen B."/>
            <person name="Laverre T."/>
            <person name="Caubet Y."/>
            <person name="Peccoud J."/>
            <person name="Gilbert C."/>
            <person name="Cordaux R."/>
        </authorList>
    </citation>
    <scope>NUCLEOTIDE SEQUENCE [LARGE SCALE GENOMIC DNA]</scope>
    <source>
        <strain evidence="8">ANa2</strain>
        <tissue evidence="8">Whole body excluding digestive tract and cuticle</tissue>
    </source>
</reference>
<comment type="subcellular location">
    <subcellularLocation>
        <location evidence="1 7">Membrane</location>
        <topology evidence="1 7">Multi-pass membrane protein</topology>
    </subcellularLocation>
</comment>
<dbReference type="OrthoDB" id="438211at2759"/>
<dbReference type="PANTHER" id="PTHR19282">
    <property type="entry name" value="TETRASPANIN"/>
    <property type="match status" value="1"/>
</dbReference>
<dbReference type="Gene3D" id="1.10.1450.10">
    <property type="entry name" value="Tetraspanin"/>
    <property type="match status" value="1"/>
</dbReference>
<dbReference type="Pfam" id="PF00335">
    <property type="entry name" value="Tetraspanin"/>
    <property type="match status" value="1"/>
</dbReference>
<dbReference type="GO" id="GO:0005886">
    <property type="term" value="C:plasma membrane"/>
    <property type="evidence" value="ECO:0007669"/>
    <property type="project" value="TreeGrafter"/>
</dbReference>
<dbReference type="InterPro" id="IPR018499">
    <property type="entry name" value="Tetraspanin/Peripherin"/>
</dbReference>
<keyword evidence="6" id="KW-1015">Disulfide bond</keyword>
<feature type="transmembrane region" description="Helical" evidence="7">
    <location>
        <begin position="20"/>
        <end position="42"/>
    </location>
</feature>
<comment type="caution">
    <text evidence="8">The sequence shown here is derived from an EMBL/GenBank/DDBJ whole genome shotgun (WGS) entry which is preliminary data.</text>
</comment>
<dbReference type="InterPro" id="IPR000301">
    <property type="entry name" value="Tetraspanin_animals"/>
</dbReference>
<proteinExistence type="inferred from homology"/>
<dbReference type="PROSITE" id="PS00421">
    <property type="entry name" value="TM4_1"/>
    <property type="match status" value="1"/>
</dbReference>
<keyword evidence="9" id="KW-1185">Reference proteome</keyword>
<feature type="transmembrane region" description="Helical" evidence="7">
    <location>
        <begin position="218"/>
        <end position="244"/>
    </location>
</feature>
<accession>A0A5N5TFV6</accession>
<evidence type="ECO:0000256" key="2">
    <source>
        <dbReference type="ARBA" id="ARBA00006840"/>
    </source>
</evidence>
<dbReference type="InterPro" id="IPR008952">
    <property type="entry name" value="Tetraspanin_EC2_sf"/>
</dbReference>
<feature type="disulfide bond" evidence="6">
    <location>
        <begin position="153"/>
        <end position="190"/>
    </location>
</feature>